<dbReference type="SUPFAM" id="SSF53254">
    <property type="entry name" value="Phosphoglycerate mutase-like"/>
    <property type="match status" value="1"/>
</dbReference>
<feature type="domain" description="KIB1-4 beta-propeller" evidence="1">
    <location>
        <begin position="13"/>
        <end position="126"/>
    </location>
</feature>
<dbReference type="STRING" id="981085.W9QDI5"/>
<dbReference type="InterPro" id="IPR005174">
    <property type="entry name" value="KIB1-4_b-propeller"/>
</dbReference>
<name>W9QDI5_9ROSA</name>
<evidence type="ECO:0000313" key="3">
    <source>
        <dbReference type="Proteomes" id="UP000030645"/>
    </source>
</evidence>
<dbReference type="eggNOG" id="KOG1382">
    <property type="taxonomic scope" value="Eukaryota"/>
</dbReference>
<dbReference type="PANTHER" id="PTHR44259">
    <property type="entry name" value="OS07G0183000 PROTEIN-RELATED"/>
    <property type="match status" value="1"/>
</dbReference>
<dbReference type="PANTHER" id="PTHR44259:SF107">
    <property type="entry name" value="F-BOX PROTEIN SKIP23-LIKE"/>
    <property type="match status" value="1"/>
</dbReference>
<dbReference type="Proteomes" id="UP000030645">
    <property type="component" value="Unassembled WGS sequence"/>
</dbReference>
<accession>W9QDI5</accession>
<evidence type="ECO:0000313" key="2">
    <source>
        <dbReference type="EMBL" id="EXB29267.1"/>
    </source>
</evidence>
<dbReference type="Gene3D" id="3.40.50.1240">
    <property type="entry name" value="Phosphoglycerate mutase-like"/>
    <property type="match status" value="1"/>
</dbReference>
<dbReference type="InterPro" id="IPR029033">
    <property type="entry name" value="His_PPase_superfam"/>
</dbReference>
<keyword evidence="3" id="KW-1185">Reference proteome</keyword>
<dbReference type="InterPro" id="IPR050942">
    <property type="entry name" value="F-box_BR-signaling"/>
</dbReference>
<evidence type="ECO:0000259" key="1">
    <source>
        <dbReference type="Pfam" id="PF03478"/>
    </source>
</evidence>
<gene>
    <name evidence="2" type="ORF">L484_006941</name>
</gene>
<dbReference type="EMBL" id="KE343432">
    <property type="protein sequence ID" value="EXB29267.1"/>
    <property type="molecule type" value="Genomic_DNA"/>
</dbReference>
<proteinExistence type="predicted"/>
<dbReference type="AlphaFoldDB" id="W9QDI5"/>
<dbReference type="Pfam" id="PF03478">
    <property type="entry name" value="Beta-prop_KIB1-4"/>
    <property type="match status" value="1"/>
</dbReference>
<organism evidence="2 3">
    <name type="scientific">Morus notabilis</name>
    <dbReference type="NCBI Taxonomy" id="981085"/>
    <lineage>
        <taxon>Eukaryota</taxon>
        <taxon>Viridiplantae</taxon>
        <taxon>Streptophyta</taxon>
        <taxon>Embryophyta</taxon>
        <taxon>Tracheophyta</taxon>
        <taxon>Spermatophyta</taxon>
        <taxon>Magnoliopsida</taxon>
        <taxon>eudicotyledons</taxon>
        <taxon>Gunneridae</taxon>
        <taxon>Pentapetalae</taxon>
        <taxon>rosids</taxon>
        <taxon>fabids</taxon>
        <taxon>Rosales</taxon>
        <taxon>Moraceae</taxon>
        <taxon>Moreae</taxon>
        <taxon>Morus</taxon>
    </lineage>
</organism>
<protein>
    <recommendedName>
        <fullName evidence="1">KIB1-4 beta-propeller domain-containing protein</fullName>
    </recommendedName>
</protein>
<reference evidence="3" key="1">
    <citation type="submission" date="2013-01" db="EMBL/GenBank/DDBJ databases">
        <title>Draft Genome Sequence of a Mulberry Tree, Morus notabilis C.K. Schneid.</title>
        <authorList>
            <person name="He N."/>
            <person name="Zhao S."/>
        </authorList>
    </citation>
    <scope>NUCLEOTIDE SEQUENCE</scope>
</reference>
<sequence>MGRLISFDPADTSTIECPTHNFPDRSCSKRYLVESYRELWQVERHYSFDDDLNRSTRMFRVYRMDSYQGTWIEINNLGGAALFVGDSTSLAVLASDFSGCQPNCIYFAHDYVLFHSCKGSDLGMFNVESGSFQVHYTIDPTMFFRMVNGPPVWVVPFPKIEMIEWTDDLGLFILKGYGNSLNHCMGVPLLEDVVRSMEQAIQSKEEFQQIQIPPKPPQRRNWKGSIVASFASTDMLATNTSSKYFVQELHNEQLSLLTVWLFVSLILLPGCECDGSEFCPFEILRTNVILSNASLVRLIVSCLGCSSLKNDCTMLCTVKLDKQEAKTATSLTFMIFSHESHDQLCLMYIAEFFV</sequence>